<dbReference type="Proteomes" id="UP000539953">
    <property type="component" value="Unassembled WGS sequence"/>
</dbReference>
<dbReference type="EC" id="3.4.24.84" evidence="10"/>
<evidence type="ECO:0000256" key="3">
    <source>
        <dbReference type="ARBA" id="ARBA00022801"/>
    </source>
</evidence>
<comment type="similarity">
    <text evidence="6">Belongs to the peptidase M48 family.</text>
</comment>
<keyword evidence="7" id="KW-1133">Transmembrane helix</keyword>
<reference evidence="10 11" key="1">
    <citation type="submission" date="2020-08" db="EMBL/GenBank/DDBJ databases">
        <title>Genomic Encyclopedia of Type Strains, Phase IV (KMG-IV): sequencing the most valuable type-strain genomes for metagenomic binning, comparative biology and taxonomic classification.</title>
        <authorList>
            <person name="Goeker M."/>
        </authorList>
    </citation>
    <scope>NUCLEOTIDE SEQUENCE [LARGE SCALE GENOMIC DNA]</scope>
    <source>
        <strain evidence="10 11">DSM 25799</strain>
    </source>
</reference>
<name>A0A7W8FUR1_9FIRM</name>
<feature type="transmembrane region" description="Helical" evidence="7">
    <location>
        <begin position="174"/>
        <end position="196"/>
    </location>
</feature>
<comment type="cofactor">
    <cofactor evidence="6">
        <name>Zn(2+)</name>
        <dbReference type="ChEBI" id="CHEBI:29105"/>
    </cofactor>
    <text evidence="6">Binds 1 zinc ion per subunit.</text>
</comment>
<dbReference type="GO" id="GO:0046872">
    <property type="term" value="F:metal ion binding"/>
    <property type="evidence" value="ECO:0007669"/>
    <property type="project" value="UniProtKB-KW"/>
</dbReference>
<gene>
    <name evidence="10" type="ORF">HNQ47_000849</name>
</gene>
<keyword evidence="2" id="KW-0479">Metal-binding</keyword>
<dbReference type="Pfam" id="PF16491">
    <property type="entry name" value="Peptidase_M48_N"/>
    <property type="match status" value="1"/>
</dbReference>
<evidence type="ECO:0000256" key="1">
    <source>
        <dbReference type="ARBA" id="ARBA00022670"/>
    </source>
</evidence>
<feature type="transmembrane region" description="Helical" evidence="7">
    <location>
        <begin position="329"/>
        <end position="350"/>
    </location>
</feature>
<evidence type="ECO:0000256" key="4">
    <source>
        <dbReference type="ARBA" id="ARBA00022833"/>
    </source>
</evidence>
<accession>A0A7W8FUR1</accession>
<evidence type="ECO:0000313" key="11">
    <source>
        <dbReference type="Proteomes" id="UP000539953"/>
    </source>
</evidence>
<evidence type="ECO:0000313" key="10">
    <source>
        <dbReference type="EMBL" id="MBB5182829.1"/>
    </source>
</evidence>
<comment type="caution">
    <text evidence="10">The sequence shown here is derived from an EMBL/GenBank/DDBJ whole genome shotgun (WGS) entry which is preliminary data.</text>
</comment>
<feature type="domain" description="CAAX prenyl protease 1 N-terminal" evidence="9">
    <location>
        <begin position="28"/>
        <end position="191"/>
    </location>
</feature>
<keyword evidence="7" id="KW-0812">Transmembrane</keyword>
<protein>
    <submittedName>
        <fullName evidence="10">STE24 endopeptidase</fullName>
        <ecNumber evidence="10">3.4.24.84</ecNumber>
    </submittedName>
</protein>
<dbReference type="GO" id="GO:0004222">
    <property type="term" value="F:metalloendopeptidase activity"/>
    <property type="evidence" value="ECO:0007669"/>
    <property type="project" value="InterPro"/>
</dbReference>
<feature type="transmembrane region" description="Helical" evidence="7">
    <location>
        <begin position="132"/>
        <end position="154"/>
    </location>
</feature>
<dbReference type="PANTHER" id="PTHR10120">
    <property type="entry name" value="CAAX PRENYL PROTEASE 1"/>
    <property type="match status" value="1"/>
</dbReference>
<dbReference type="Gene3D" id="3.30.2010.10">
    <property type="entry name" value="Metalloproteases ('zincins'), catalytic domain"/>
    <property type="match status" value="1"/>
</dbReference>
<dbReference type="EMBL" id="JACHHK010000003">
    <property type="protein sequence ID" value="MBB5182829.1"/>
    <property type="molecule type" value="Genomic_DNA"/>
</dbReference>
<dbReference type="Pfam" id="PF01435">
    <property type="entry name" value="Peptidase_M48"/>
    <property type="match status" value="1"/>
</dbReference>
<keyword evidence="3 6" id="KW-0378">Hydrolase</keyword>
<evidence type="ECO:0000256" key="2">
    <source>
        <dbReference type="ARBA" id="ARBA00022723"/>
    </source>
</evidence>
<dbReference type="InterPro" id="IPR032456">
    <property type="entry name" value="Peptidase_M48_N"/>
</dbReference>
<keyword evidence="5 6" id="KW-0482">Metalloprotease</keyword>
<feature type="transmembrane region" description="Helical" evidence="7">
    <location>
        <begin position="62"/>
        <end position="82"/>
    </location>
</feature>
<keyword evidence="4 6" id="KW-0862">Zinc</keyword>
<proteinExistence type="inferred from homology"/>
<feature type="transmembrane region" description="Helical" evidence="7">
    <location>
        <begin position="88"/>
        <end position="112"/>
    </location>
</feature>
<keyword evidence="1 6" id="KW-0645">Protease</keyword>
<feature type="domain" description="Peptidase M48" evidence="8">
    <location>
        <begin position="210"/>
        <end position="419"/>
    </location>
</feature>
<dbReference type="RefSeq" id="WP_183327877.1">
    <property type="nucleotide sequence ID" value="NZ_JACHHK010000003.1"/>
</dbReference>
<evidence type="ECO:0000256" key="7">
    <source>
        <dbReference type="SAM" id="Phobius"/>
    </source>
</evidence>
<dbReference type="AlphaFoldDB" id="A0A7W8FUR1"/>
<dbReference type="InterPro" id="IPR001915">
    <property type="entry name" value="Peptidase_M48"/>
</dbReference>
<evidence type="ECO:0000256" key="5">
    <source>
        <dbReference type="ARBA" id="ARBA00023049"/>
    </source>
</evidence>
<keyword evidence="11" id="KW-1185">Reference proteome</keyword>
<evidence type="ECO:0000256" key="6">
    <source>
        <dbReference type="RuleBase" id="RU003983"/>
    </source>
</evidence>
<evidence type="ECO:0000259" key="9">
    <source>
        <dbReference type="Pfam" id="PF16491"/>
    </source>
</evidence>
<evidence type="ECO:0000259" key="8">
    <source>
        <dbReference type="Pfam" id="PF01435"/>
    </source>
</evidence>
<keyword evidence="7" id="KW-0472">Membrane</keyword>
<dbReference type="GO" id="GO:0006508">
    <property type="term" value="P:proteolysis"/>
    <property type="evidence" value="ECO:0007669"/>
    <property type="project" value="UniProtKB-KW"/>
</dbReference>
<organism evidence="10 11">
    <name type="scientific">Catenisphaera adipataccumulans</name>
    <dbReference type="NCBI Taxonomy" id="700500"/>
    <lineage>
        <taxon>Bacteria</taxon>
        <taxon>Bacillati</taxon>
        <taxon>Bacillota</taxon>
        <taxon>Erysipelotrichia</taxon>
        <taxon>Erysipelotrichales</taxon>
        <taxon>Erysipelotrichaceae</taxon>
        <taxon>Catenisphaera</taxon>
    </lineage>
</organism>
<feature type="transmembrane region" description="Helical" evidence="7">
    <location>
        <begin position="291"/>
        <end position="309"/>
    </location>
</feature>
<sequence length="423" mass="50287">MIVFSCIIVILQLLYEIWLLKITRNQRLKPLPADVADIYDTGRYRKFLAYQNALDRQSVQSLWVSTIFSLVLLCSPVFRWISGWGTNVYSRCLLTLVGIGLIEFVISTWFSYQRTFVIDEQYQMNTMTRKKFWKDTIVDALFDLIGESFLYVLIIYGLEHLTGWTAGMPVRSVLMTACLIVLLFFLIAVLFSWISWQMMRHRYTFHELPDGPLRQRIIEMMAGIRRPVKKIEIYDESKRSTRKNAFLLKFLWIRQFGIADNFIKENSERELLAVLGHEIGHLKHKKNILNFIKYFIWVFCFLIFVWLLAHVQIVELFLIDVMHAFNLPAMNYYVVFYILPLLLEPLQFAYQIFSNYVSRKEEYEADRCSVDFGYGPELIMTFKELSEDELVDVNPDDRVEFLEYDHPGMHHRIQAIERRMKEM</sequence>